<proteinExistence type="predicted"/>
<dbReference type="Proteomes" id="UP000765509">
    <property type="component" value="Unassembled WGS sequence"/>
</dbReference>
<reference evidence="1" key="1">
    <citation type="submission" date="2021-03" db="EMBL/GenBank/DDBJ databases">
        <title>Draft genome sequence of rust myrtle Austropuccinia psidii MF-1, a brazilian biotype.</title>
        <authorList>
            <person name="Quecine M.C."/>
            <person name="Pachon D.M.R."/>
            <person name="Bonatelli M.L."/>
            <person name="Correr F.H."/>
            <person name="Franceschini L.M."/>
            <person name="Leite T.F."/>
            <person name="Margarido G.R.A."/>
            <person name="Almeida C.A."/>
            <person name="Ferrarezi J.A."/>
            <person name="Labate C.A."/>
        </authorList>
    </citation>
    <scope>NUCLEOTIDE SEQUENCE</scope>
    <source>
        <strain evidence="1">MF-1</strain>
    </source>
</reference>
<accession>A0A9Q3D408</accession>
<dbReference type="EMBL" id="AVOT02012859">
    <property type="protein sequence ID" value="MBW0494988.1"/>
    <property type="molecule type" value="Genomic_DNA"/>
</dbReference>
<dbReference type="AlphaFoldDB" id="A0A9Q3D408"/>
<gene>
    <name evidence="1" type="ORF">O181_034703</name>
</gene>
<keyword evidence="2" id="KW-1185">Reference proteome</keyword>
<organism evidence="1 2">
    <name type="scientific">Austropuccinia psidii MF-1</name>
    <dbReference type="NCBI Taxonomy" id="1389203"/>
    <lineage>
        <taxon>Eukaryota</taxon>
        <taxon>Fungi</taxon>
        <taxon>Dikarya</taxon>
        <taxon>Basidiomycota</taxon>
        <taxon>Pucciniomycotina</taxon>
        <taxon>Pucciniomycetes</taxon>
        <taxon>Pucciniales</taxon>
        <taxon>Sphaerophragmiaceae</taxon>
        <taxon>Austropuccinia</taxon>
    </lineage>
</organism>
<comment type="caution">
    <text evidence="1">The sequence shown here is derived from an EMBL/GenBank/DDBJ whole genome shotgun (WGS) entry which is preliminary data.</text>
</comment>
<protein>
    <submittedName>
        <fullName evidence="1">Uncharacterized protein</fullName>
    </submittedName>
</protein>
<sequence>MRKAIIKHQGRSCVNCQRLTSFHTAWVLSRLRQDKVNCHMCHMRMSFKAQTHFNTIRNVWVITPNGATQQFGMLIFVHEKTSASPPGHLTPLPCLLSLLNWLPHPHLIISDAENAYVPAPPSR</sequence>
<name>A0A9Q3D408_9BASI</name>
<evidence type="ECO:0000313" key="2">
    <source>
        <dbReference type="Proteomes" id="UP000765509"/>
    </source>
</evidence>
<evidence type="ECO:0000313" key="1">
    <source>
        <dbReference type="EMBL" id="MBW0494988.1"/>
    </source>
</evidence>